<dbReference type="CDD" id="cd07516">
    <property type="entry name" value="HAD_Pase"/>
    <property type="match status" value="1"/>
</dbReference>
<dbReference type="PANTHER" id="PTHR10000">
    <property type="entry name" value="PHOSPHOSERINE PHOSPHATASE"/>
    <property type="match status" value="1"/>
</dbReference>
<protein>
    <submittedName>
        <fullName evidence="1">HAD family hydrolase</fullName>
        <ecNumber evidence="1">3.-.-.-</ecNumber>
    </submittedName>
</protein>
<keyword evidence="2" id="KW-1185">Reference proteome</keyword>
<dbReference type="NCBIfam" id="TIGR00099">
    <property type="entry name" value="Cof-subfamily"/>
    <property type="match status" value="1"/>
</dbReference>
<dbReference type="Gene3D" id="3.40.50.1000">
    <property type="entry name" value="HAD superfamily/HAD-like"/>
    <property type="match status" value="1"/>
</dbReference>
<dbReference type="EMBL" id="CP137573">
    <property type="protein sequence ID" value="WOX21447.1"/>
    <property type="molecule type" value="Genomic_DNA"/>
</dbReference>
<proteinExistence type="predicted"/>
<keyword evidence="1" id="KW-0378">Hydrolase</keyword>
<name>A0ABZ0LPK9_9ACTN</name>
<reference evidence="1 2" key="1">
    <citation type="submission" date="2023-10" db="EMBL/GenBank/DDBJ databases">
        <title>The genome sequence of Streptomyces sp. HUAS YS2.</title>
        <authorList>
            <person name="Mo P."/>
        </authorList>
    </citation>
    <scope>NUCLEOTIDE SEQUENCE [LARGE SCALE GENOMIC DNA]</scope>
    <source>
        <strain evidence="1 2">HUAS YS2</strain>
    </source>
</reference>
<dbReference type="InterPro" id="IPR036412">
    <property type="entry name" value="HAD-like_sf"/>
</dbReference>
<dbReference type="InterPro" id="IPR023214">
    <property type="entry name" value="HAD_sf"/>
</dbReference>
<dbReference type="SUPFAM" id="SSF56784">
    <property type="entry name" value="HAD-like"/>
    <property type="match status" value="1"/>
</dbReference>
<accession>A0ABZ0LPK9</accession>
<dbReference type="Proteomes" id="UP001301731">
    <property type="component" value="Chromosome"/>
</dbReference>
<dbReference type="InterPro" id="IPR006379">
    <property type="entry name" value="HAD-SF_hydro_IIB"/>
</dbReference>
<sequence length="261" mass="27889">MIATDLDGTLLDSAGRISARTRAVIGRLREAGWLLVLATARPVRAVRPIVAELGHQAVVVCGNGCLTYDFAAEAVVDYRPVTTERVRHALDVLRRHEPTARMGAERHLEFLLEHRFHVPAFDALDAIRMDALDTALDHTGVGKLLVQLDGDALDYRARIAARLPEGYEITASGSAFCEITVEGVTKASALRRIAHAHGFSAADVVALGDMPNDLPALAWAGTGVAVANAHPEVLAAADFVTLSNDEDGVAHHVEFLLDGGL</sequence>
<evidence type="ECO:0000313" key="1">
    <source>
        <dbReference type="EMBL" id="WOX21447.1"/>
    </source>
</evidence>
<dbReference type="SFLD" id="SFLDG01140">
    <property type="entry name" value="C2.B:_Phosphomannomutase_and_P"/>
    <property type="match status" value="1"/>
</dbReference>
<dbReference type="InterPro" id="IPR000150">
    <property type="entry name" value="Cof"/>
</dbReference>
<gene>
    <name evidence="1" type="ORF">R2D22_08585</name>
</gene>
<dbReference type="EC" id="3.-.-.-" evidence="1"/>
<dbReference type="RefSeq" id="WP_318102367.1">
    <property type="nucleotide sequence ID" value="NZ_CP137573.1"/>
</dbReference>
<dbReference type="SFLD" id="SFLDS00003">
    <property type="entry name" value="Haloacid_Dehalogenase"/>
    <property type="match status" value="1"/>
</dbReference>
<dbReference type="Pfam" id="PF08282">
    <property type="entry name" value="Hydrolase_3"/>
    <property type="match status" value="1"/>
</dbReference>
<organism evidence="1 2">
    <name type="scientific">Streptomyces solicathayae</name>
    <dbReference type="NCBI Taxonomy" id="3081768"/>
    <lineage>
        <taxon>Bacteria</taxon>
        <taxon>Bacillati</taxon>
        <taxon>Actinomycetota</taxon>
        <taxon>Actinomycetes</taxon>
        <taxon>Kitasatosporales</taxon>
        <taxon>Streptomycetaceae</taxon>
        <taxon>Streptomyces</taxon>
    </lineage>
</organism>
<evidence type="ECO:0000313" key="2">
    <source>
        <dbReference type="Proteomes" id="UP001301731"/>
    </source>
</evidence>
<dbReference type="NCBIfam" id="TIGR01484">
    <property type="entry name" value="HAD-SF-IIB"/>
    <property type="match status" value="1"/>
</dbReference>
<dbReference type="GO" id="GO:0016787">
    <property type="term" value="F:hydrolase activity"/>
    <property type="evidence" value="ECO:0007669"/>
    <property type="project" value="UniProtKB-KW"/>
</dbReference>
<dbReference type="Gene3D" id="3.30.1240.10">
    <property type="match status" value="1"/>
</dbReference>
<dbReference type="PANTHER" id="PTHR10000:SF8">
    <property type="entry name" value="HAD SUPERFAMILY HYDROLASE-LIKE, TYPE 3"/>
    <property type="match status" value="1"/>
</dbReference>